<dbReference type="Proteomes" id="UP000199488">
    <property type="component" value="Unassembled WGS sequence"/>
</dbReference>
<gene>
    <name evidence="3" type="ORF">SAMN05421781_1364</name>
</gene>
<reference evidence="3 4" key="1">
    <citation type="submission" date="2016-10" db="EMBL/GenBank/DDBJ databases">
        <authorList>
            <person name="de Groot N.N."/>
        </authorList>
    </citation>
    <scope>NUCLEOTIDE SEQUENCE [LARGE SCALE GENOMIC DNA]</scope>
    <source>
        <strain evidence="3 4">DSM 23126</strain>
    </source>
</reference>
<evidence type="ECO:0000313" key="3">
    <source>
        <dbReference type="EMBL" id="SDW42287.1"/>
    </source>
</evidence>
<dbReference type="InterPro" id="IPR013094">
    <property type="entry name" value="AB_hydrolase_3"/>
</dbReference>
<keyword evidence="4" id="KW-1185">Reference proteome</keyword>
<organism evidence="3 4">
    <name type="scientific">Marinococcus luteus</name>
    <dbReference type="NCBI Taxonomy" id="1122204"/>
    <lineage>
        <taxon>Bacteria</taxon>
        <taxon>Bacillati</taxon>
        <taxon>Bacillota</taxon>
        <taxon>Bacilli</taxon>
        <taxon>Bacillales</taxon>
        <taxon>Bacillaceae</taxon>
        <taxon>Marinococcus</taxon>
    </lineage>
</organism>
<dbReference type="OrthoDB" id="9815425at2"/>
<dbReference type="Gene3D" id="3.40.50.1820">
    <property type="entry name" value="alpha/beta hydrolase"/>
    <property type="match status" value="1"/>
</dbReference>
<sequence length="296" mass="32594">MSVWRTYLLTALLRAFQIRMRRYSPTHITPPAAETVRTDSYVVETAAGATPVHIYYPEAAEGTALPVFVNLHGGGFFMGSYADDEGWGRHVAELTPCVVVNIDYHLAPRSRFPFSLFEVRDVLAWLHANEDRLGLNMERFALGGHSAGGNIAASTLLLLRDTGAPMPAVQILDSPILDLATDPREKPSFPGAIPIFVADLFPASYLETSQSAAHPYISPLRAESLAGLPPTLVFTPEYDSLAREAFRYAERLKQEGVPAEYQMFPKTIHAFTHVGRKSTAKKAWGLVVSTLQARLL</sequence>
<dbReference type="InterPro" id="IPR029058">
    <property type="entry name" value="AB_hydrolase_fold"/>
</dbReference>
<dbReference type="PANTHER" id="PTHR48081:SF8">
    <property type="entry name" value="ALPHA_BETA HYDROLASE FOLD-3 DOMAIN-CONTAINING PROTEIN-RELATED"/>
    <property type="match status" value="1"/>
</dbReference>
<keyword evidence="1" id="KW-0378">Hydrolase</keyword>
<dbReference type="InterPro" id="IPR050300">
    <property type="entry name" value="GDXG_lipolytic_enzyme"/>
</dbReference>
<dbReference type="EMBL" id="FNNC01000002">
    <property type="protein sequence ID" value="SDW42287.1"/>
    <property type="molecule type" value="Genomic_DNA"/>
</dbReference>
<evidence type="ECO:0000256" key="1">
    <source>
        <dbReference type="ARBA" id="ARBA00022801"/>
    </source>
</evidence>
<feature type="domain" description="Alpha/beta hydrolase fold-3" evidence="2">
    <location>
        <begin position="69"/>
        <end position="272"/>
    </location>
</feature>
<dbReference type="RefSeq" id="WP_091612837.1">
    <property type="nucleotide sequence ID" value="NZ_FNNC01000002.1"/>
</dbReference>
<dbReference type="GO" id="GO:0016787">
    <property type="term" value="F:hydrolase activity"/>
    <property type="evidence" value="ECO:0007669"/>
    <property type="project" value="UniProtKB-KW"/>
</dbReference>
<dbReference type="AlphaFoldDB" id="A0A1H2TEV1"/>
<dbReference type="STRING" id="1122204.SAMN05421781_1364"/>
<dbReference type="PANTHER" id="PTHR48081">
    <property type="entry name" value="AB HYDROLASE SUPERFAMILY PROTEIN C4A8.06C"/>
    <property type="match status" value="1"/>
</dbReference>
<dbReference type="SUPFAM" id="SSF53474">
    <property type="entry name" value="alpha/beta-Hydrolases"/>
    <property type="match status" value="1"/>
</dbReference>
<evidence type="ECO:0000259" key="2">
    <source>
        <dbReference type="Pfam" id="PF07859"/>
    </source>
</evidence>
<accession>A0A1H2TEV1</accession>
<protein>
    <submittedName>
        <fullName evidence="3">Acetyl esterase</fullName>
    </submittedName>
</protein>
<dbReference type="Pfam" id="PF07859">
    <property type="entry name" value="Abhydrolase_3"/>
    <property type="match status" value="1"/>
</dbReference>
<evidence type="ECO:0000313" key="4">
    <source>
        <dbReference type="Proteomes" id="UP000199488"/>
    </source>
</evidence>
<name>A0A1H2TEV1_9BACI</name>
<proteinExistence type="predicted"/>